<keyword evidence="4" id="KW-0249">Electron transport</keyword>
<dbReference type="GO" id="GO:0020037">
    <property type="term" value="F:heme binding"/>
    <property type="evidence" value="ECO:0007669"/>
    <property type="project" value="InterPro"/>
</dbReference>
<name>A0A1H5XXT1_9HYPH</name>
<keyword evidence="7" id="KW-0732">Signal</keyword>
<dbReference type="EMBL" id="FNUY01000003">
    <property type="protein sequence ID" value="SEG16190.1"/>
    <property type="molecule type" value="Genomic_DNA"/>
</dbReference>
<dbReference type="GO" id="GO:0046872">
    <property type="term" value="F:metal ion binding"/>
    <property type="evidence" value="ECO:0007669"/>
    <property type="project" value="UniProtKB-KW"/>
</dbReference>
<reference evidence="9 10" key="1">
    <citation type="submission" date="2016-10" db="EMBL/GenBank/DDBJ databases">
        <authorList>
            <person name="de Groot N.N."/>
        </authorList>
    </citation>
    <scope>NUCLEOTIDE SEQUENCE [LARGE SCALE GENOMIC DNA]</scope>
    <source>
        <strain evidence="9 10">DSM 26656</strain>
    </source>
</reference>
<dbReference type="SUPFAM" id="SSF46626">
    <property type="entry name" value="Cytochrome c"/>
    <property type="match status" value="1"/>
</dbReference>
<dbReference type="GO" id="GO:0009055">
    <property type="term" value="F:electron transfer activity"/>
    <property type="evidence" value="ECO:0007669"/>
    <property type="project" value="InterPro"/>
</dbReference>
<dbReference type="InterPro" id="IPR009056">
    <property type="entry name" value="Cyt_c-like_dom"/>
</dbReference>
<sequence>MHALVITFVLATLTSLPAFAQDVAAGARSWNKCRACHQVGENARNGVGPQLNGLFGRMSGTADGYNYSAASKAAGFVWDDKTFAAFIENPRENMRGTKMIFAGIKNPQEISDLIAYLTQFGISDAP</sequence>
<evidence type="ECO:0000313" key="9">
    <source>
        <dbReference type="EMBL" id="SEG16190.1"/>
    </source>
</evidence>
<dbReference type="Proteomes" id="UP000236743">
    <property type="component" value="Unassembled WGS sequence"/>
</dbReference>
<dbReference type="PRINTS" id="PR00604">
    <property type="entry name" value="CYTCHRMECIAB"/>
</dbReference>
<keyword evidence="1" id="KW-0813">Transport</keyword>
<feature type="domain" description="Cytochrome c" evidence="8">
    <location>
        <begin position="21"/>
        <end position="121"/>
    </location>
</feature>
<evidence type="ECO:0000256" key="4">
    <source>
        <dbReference type="ARBA" id="ARBA00022982"/>
    </source>
</evidence>
<feature type="chain" id="PRO_5009289954" evidence="7">
    <location>
        <begin position="21"/>
        <end position="126"/>
    </location>
</feature>
<accession>A0A1H5XXT1</accession>
<dbReference type="PANTHER" id="PTHR11961">
    <property type="entry name" value="CYTOCHROME C"/>
    <property type="match status" value="1"/>
</dbReference>
<evidence type="ECO:0000313" key="10">
    <source>
        <dbReference type="Proteomes" id="UP000236743"/>
    </source>
</evidence>
<feature type="signal peptide" evidence="7">
    <location>
        <begin position="1"/>
        <end position="20"/>
    </location>
</feature>
<dbReference type="Gene3D" id="1.10.760.10">
    <property type="entry name" value="Cytochrome c-like domain"/>
    <property type="match status" value="1"/>
</dbReference>
<keyword evidence="5 6" id="KW-0408">Iron</keyword>
<dbReference type="OrthoDB" id="9805828at2"/>
<dbReference type="InterPro" id="IPR036909">
    <property type="entry name" value="Cyt_c-like_dom_sf"/>
</dbReference>
<protein>
    <submittedName>
        <fullName evidence="9">Cytochrome c</fullName>
    </submittedName>
</protein>
<gene>
    <name evidence="9" type="ORF">SAMN04488115_103427</name>
</gene>
<dbReference type="AlphaFoldDB" id="A0A1H5XXT1"/>
<evidence type="ECO:0000256" key="6">
    <source>
        <dbReference type="PROSITE-ProRule" id="PRU00433"/>
    </source>
</evidence>
<evidence type="ECO:0000256" key="7">
    <source>
        <dbReference type="SAM" id="SignalP"/>
    </source>
</evidence>
<evidence type="ECO:0000256" key="5">
    <source>
        <dbReference type="ARBA" id="ARBA00023004"/>
    </source>
</evidence>
<proteinExistence type="predicted"/>
<evidence type="ECO:0000256" key="1">
    <source>
        <dbReference type="ARBA" id="ARBA00022448"/>
    </source>
</evidence>
<dbReference type="Pfam" id="PF00034">
    <property type="entry name" value="Cytochrom_C"/>
    <property type="match status" value="1"/>
</dbReference>
<dbReference type="InterPro" id="IPR002327">
    <property type="entry name" value="Cyt_c_1A/1B"/>
</dbReference>
<keyword evidence="3 6" id="KW-0479">Metal-binding</keyword>
<evidence type="ECO:0000256" key="2">
    <source>
        <dbReference type="ARBA" id="ARBA00022617"/>
    </source>
</evidence>
<dbReference type="RefSeq" id="WP_103872244.1">
    <property type="nucleotide sequence ID" value="NZ_FNUY01000003.1"/>
</dbReference>
<keyword evidence="10" id="KW-1185">Reference proteome</keyword>
<keyword evidence="2 6" id="KW-0349">Heme</keyword>
<evidence type="ECO:0000256" key="3">
    <source>
        <dbReference type="ARBA" id="ARBA00022723"/>
    </source>
</evidence>
<dbReference type="PROSITE" id="PS51007">
    <property type="entry name" value="CYTC"/>
    <property type="match status" value="1"/>
</dbReference>
<evidence type="ECO:0000259" key="8">
    <source>
        <dbReference type="PROSITE" id="PS51007"/>
    </source>
</evidence>
<organism evidence="9 10">
    <name type="scientific">Bosea lathyri</name>
    <dbReference type="NCBI Taxonomy" id="1036778"/>
    <lineage>
        <taxon>Bacteria</taxon>
        <taxon>Pseudomonadati</taxon>
        <taxon>Pseudomonadota</taxon>
        <taxon>Alphaproteobacteria</taxon>
        <taxon>Hyphomicrobiales</taxon>
        <taxon>Boseaceae</taxon>
        <taxon>Bosea</taxon>
    </lineage>
</organism>